<evidence type="ECO:0000313" key="2">
    <source>
        <dbReference type="EMBL" id="QDQ42549.1"/>
    </source>
</evidence>
<dbReference type="RefSeq" id="WP_039720710.1">
    <property type="nucleotide sequence ID" value="NZ_CP037899.1"/>
</dbReference>
<evidence type="ECO:0000313" key="3">
    <source>
        <dbReference type="Proteomes" id="UP000031594"/>
    </source>
</evidence>
<dbReference type="KEGG" id="mkc:kam1_1324"/>
<evidence type="ECO:0000313" key="4">
    <source>
        <dbReference type="Proteomes" id="UP000315925"/>
    </source>
</evidence>
<dbReference type="Proteomes" id="UP000031594">
    <property type="component" value="Unassembled WGS sequence"/>
</dbReference>
<name>A0A0C1RN54_9BACT</name>
<dbReference type="EMBL" id="CP037899">
    <property type="protein sequence ID" value="QDQ42549.1"/>
    <property type="molecule type" value="Genomic_DNA"/>
</dbReference>
<reference evidence="4" key="3">
    <citation type="submission" date="2019-03" db="EMBL/GenBank/DDBJ databases">
        <title>Complete genome of Methylacidiphilum kamchatkense Kam1.</title>
        <authorList>
            <person name="Kruse T."/>
            <person name="Murarilal Ratnadevi C."/>
            <person name="Erikstad H.-A."/>
            <person name="Birkeland N.-K."/>
        </authorList>
    </citation>
    <scope>NUCLEOTIDE SEQUENCE [LARGE SCALE GENOMIC DNA]</scope>
    <source>
        <strain evidence="4">kam1</strain>
    </source>
</reference>
<accession>A0A0C1RN54</accession>
<dbReference type="EMBL" id="JQNX01000001">
    <property type="protein sequence ID" value="KIE59457.1"/>
    <property type="molecule type" value="Genomic_DNA"/>
</dbReference>
<dbReference type="Proteomes" id="UP000315925">
    <property type="component" value="Chromosome"/>
</dbReference>
<gene>
    <name evidence="1" type="ORF">A946_01915</name>
    <name evidence="2" type="ORF">kam1_1324</name>
</gene>
<keyword evidence="3" id="KW-1185">Reference proteome</keyword>
<organism evidence="2 4">
    <name type="scientific">Methylacidiphilum kamchatkense Kam1</name>
    <dbReference type="NCBI Taxonomy" id="1202785"/>
    <lineage>
        <taxon>Bacteria</taxon>
        <taxon>Pseudomonadati</taxon>
        <taxon>Verrucomicrobiota</taxon>
        <taxon>Methylacidiphilae</taxon>
        <taxon>Methylacidiphilales</taxon>
        <taxon>Methylacidiphilaceae</taxon>
        <taxon>Methylacidiphilum (ex Ratnadevi et al. 2023)</taxon>
    </lineage>
</organism>
<dbReference type="OrthoDB" id="189534at2"/>
<sequence>MKAYEKFLATAIQLRTLPDETINLVNELIKSIVSLHLTNDKLQHLNVETLEEDKSPKLSSDIFLKVIEKAGESGITLDELSDKLRCPKATVEKMLTEHSQDIEYVGKERVALKKFVQPAALPSSLRGRSRLTVEKFIEIVKEAPIHIDDLAAKLGVKSSSLRVFLSRHRKELKNIRLEKSYFKFVESSRRGQDNIRTEKVMAILAEAGGRISNKDLAFKLGKTTRQISNWWTSLIRRKAKQLEKLDYNPKEHVFLLKAATENSESS</sequence>
<protein>
    <recommendedName>
        <fullName evidence="5">Winged helix-turn-helix DNA-binding protein</fullName>
    </recommendedName>
</protein>
<dbReference type="AlphaFoldDB" id="A0A0C1RN54"/>
<evidence type="ECO:0008006" key="5">
    <source>
        <dbReference type="Google" id="ProtNLM"/>
    </source>
</evidence>
<proteinExistence type="predicted"/>
<evidence type="ECO:0000313" key="1">
    <source>
        <dbReference type="EMBL" id="KIE59457.1"/>
    </source>
</evidence>
<reference evidence="2" key="2">
    <citation type="journal article" date="2019" name="BMC Genomics">
        <title>Complete genome sequence analysis of the thermoacidophilic verrucomicrobial methanotroph 'Candidatus Methylacidiphilum kamchatkense' strain Kam1 and comparison with its closest relatives.</title>
        <authorList>
            <person name="Kruse T."/>
            <person name="Ratnadevi C.M."/>
            <person name="Erikstad H.A."/>
            <person name="Birkeland N.K."/>
        </authorList>
    </citation>
    <scope>NUCLEOTIDE SEQUENCE</scope>
    <source>
        <strain evidence="2">Kam1</strain>
    </source>
</reference>
<reference evidence="1 3" key="1">
    <citation type="submission" date="2014-08" db="EMBL/GenBank/DDBJ databases">
        <title>Methylacidiphilum kamchatkense strain Kam1 draft genome sequence.</title>
        <authorList>
            <person name="Birkeland N.-K."/>
            <person name="Erikstad H.A."/>
        </authorList>
    </citation>
    <scope>NUCLEOTIDE SEQUENCE [LARGE SCALE GENOMIC DNA]</scope>
    <source>
        <strain evidence="1 3">Kam1</strain>
    </source>
</reference>